<keyword evidence="8" id="KW-0492">Microsome</keyword>
<dbReference type="STRING" id="67767.A0A0J7KQ35"/>
<evidence type="ECO:0000256" key="8">
    <source>
        <dbReference type="ARBA" id="ARBA00022848"/>
    </source>
</evidence>
<evidence type="ECO:0000256" key="2">
    <source>
        <dbReference type="ARBA" id="ARBA00004174"/>
    </source>
</evidence>
<feature type="binding site" description="axial binding residue" evidence="13">
    <location>
        <position position="303"/>
    </location>
    <ligand>
        <name>heme</name>
        <dbReference type="ChEBI" id="CHEBI:30413"/>
    </ligand>
    <ligandPart>
        <name>Fe</name>
        <dbReference type="ChEBI" id="CHEBI:18248"/>
    </ligandPart>
</feature>
<comment type="cofactor">
    <cofactor evidence="1 13">
        <name>heme</name>
        <dbReference type="ChEBI" id="CHEBI:30413"/>
    </cofactor>
</comment>
<dbReference type="PaxDb" id="67767-A0A0J7KQ35"/>
<evidence type="ECO:0000256" key="10">
    <source>
        <dbReference type="ARBA" id="ARBA00023004"/>
    </source>
</evidence>
<evidence type="ECO:0000256" key="4">
    <source>
        <dbReference type="ARBA" id="ARBA00010617"/>
    </source>
</evidence>
<evidence type="ECO:0000256" key="11">
    <source>
        <dbReference type="ARBA" id="ARBA00023033"/>
    </source>
</evidence>
<accession>A0A0J7KQ35</accession>
<evidence type="ECO:0000256" key="6">
    <source>
        <dbReference type="ARBA" id="ARBA00022723"/>
    </source>
</evidence>
<name>A0A0J7KQ35_LASNI</name>
<gene>
    <name evidence="15" type="ORF">RF55_7626</name>
</gene>
<dbReference type="Proteomes" id="UP000036403">
    <property type="component" value="Unassembled WGS sequence"/>
</dbReference>
<evidence type="ECO:0000256" key="9">
    <source>
        <dbReference type="ARBA" id="ARBA00023002"/>
    </source>
</evidence>
<evidence type="ECO:0000256" key="3">
    <source>
        <dbReference type="ARBA" id="ARBA00004406"/>
    </source>
</evidence>
<dbReference type="GO" id="GO:0005506">
    <property type="term" value="F:iron ion binding"/>
    <property type="evidence" value="ECO:0007669"/>
    <property type="project" value="InterPro"/>
</dbReference>
<dbReference type="InterPro" id="IPR001128">
    <property type="entry name" value="Cyt_P450"/>
</dbReference>
<keyword evidence="9 14" id="KW-0560">Oxidoreductase</keyword>
<dbReference type="GO" id="GO:0020037">
    <property type="term" value="F:heme binding"/>
    <property type="evidence" value="ECO:0007669"/>
    <property type="project" value="InterPro"/>
</dbReference>
<keyword evidence="7" id="KW-0256">Endoplasmic reticulum</keyword>
<comment type="similarity">
    <text evidence="4 14">Belongs to the cytochrome P450 family.</text>
</comment>
<evidence type="ECO:0000256" key="7">
    <source>
        <dbReference type="ARBA" id="ARBA00022824"/>
    </source>
</evidence>
<dbReference type="GO" id="GO:0016705">
    <property type="term" value="F:oxidoreductase activity, acting on paired donors, with incorporation or reduction of molecular oxygen"/>
    <property type="evidence" value="ECO:0007669"/>
    <property type="project" value="InterPro"/>
</dbReference>
<keyword evidence="10 13" id="KW-0408">Iron</keyword>
<keyword evidence="11 14" id="KW-0503">Monooxygenase</keyword>
<dbReference type="AlphaFoldDB" id="A0A0J7KQ35"/>
<dbReference type="SUPFAM" id="SSF48264">
    <property type="entry name" value="Cytochrome P450"/>
    <property type="match status" value="1"/>
</dbReference>
<dbReference type="EMBL" id="LBMM01004459">
    <property type="protein sequence ID" value="KMQ92391.1"/>
    <property type="molecule type" value="Genomic_DNA"/>
</dbReference>
<keyword evidence="5 13" id="KW-0349">Heme</keyword>
<comment type="caution">
    <text evidence="15">The sequence shown here is derived from an EMBL/GenBank/DDBJ whole genome shotgun (WGS) entry which is preliminary data.</text>
</comment>
<dbReference type="InterPro" id="IPR002401">
    <property type="entry name" value="Cyt_P450_E_grp-I"/>
</dbReference>
<proteinExistence type="inferred from homology"/>
<evidence type="ECO:0000256" key="12">
    <source>
        <dbReference type="ARBA" id="ARBA00023136"/>
    </source>
</evidence>
<dbReference type="PRINTS" id="PR00385">
    <property type="entry name" value="P450"/>
</dbReference>
<evidence type="ECO:0000256" key="14">
    <source>
        <dbReference type="RuleBase" id="RU000461"/>
    </source>
</evidence>
<dbReference type="PRINTS" id="PR00463">
    <property type="entry name" value="EP450I"/>
</dbReference>
<evidence type="ECO:0000313" key="15">
    <source>
        <dbReference type="EMBL" id="KMQ92391.1"/>
    </source>
</evidence>
<dbReference type="PROSITE" id="PS00086">
    <property type="entry name" value="CYTOCHROME_P450"/>
    <property type="match status" value="1"/>
</dbReference>
<dbReference type="GO" id="GO:0004497">
    <property type="term" value="F:monooxygenase activity"/>
    <property type="evidence" value="ECO:0007669"/>
    <property type="project" value="UniProtKB-KW"/>
</dbReference>
<evidence type="ECO:0000256" key="5">
    <source>
        <dbReference type="ARBA" id="ARBA00022617"/>
    </source>
</evidence>
<dbReference type="Pfam" id="PF00067">
    <property type="entry name" value="p450"/>
    <property type="match status" value="1"/>
</dbReference>
<protein>
    <submittedName>
        <fullName evidence="15">Cytochrome p450 9e2</fullName>
    </submittedName>
</protein>
<organism evidence="15 16">
    <name type="scientific">Lasius niger</name>
    <name type="common">Black garden ant</name>
    <dbReference type="NCBI Taxonomy" id="67767"/>
    <lineage>
        <taxon>Eukaryota</taxon>
        <taxon>Metazoa</taxon>
        <taxon>Ecdysozoa</taxon>
        <taxon>Arthropoda</taxon>
        <taxon>Hexapoda</taxon>
        <taxon>Insecta</taxon>
        <taxon>Pterygota</taxon>
        <taxon>Neoptera</taxon>
        <taxon>Endopterygota</taxon>
        <taxon>Hymenoptera</taxon>
        <taxon>Apocrita</taxon>
        <taxon>Aculeata</taxon>
        <taxon>Formicoidea</taxon>
        <taxon>Formicidae</taxon>
        <taxon>Formicinae</taxon>
        <taxon>Lasius</taxon>
        <taxon>Lasius</taxon>
    </lineage>
</organism>
<dbReference type="FunFam" id="1.10.630.10:FF:000182">
    <property type="entry name" value="Cytochrome P450 3A4"/>
    <property type="match status" value="1"/>
</dbReference>
<evidence type="ECO:0000313" key="16">
    <source>
        <dbReference type="Proteomes" id="UP000036403"/>
    </source>
</evidence>
<dbReference type="Gene3D" id="1.10.630.10">
    <property type="entry name" value="Cytochrome P450"/>
    <property type="match status" value="1"/>
</dbReference>
<dbReference type="GO" id="GO:0005789">
    <property type="term" value="C:endoplasmic reticulum membrane"/>
    <property type="evidence" value="ECO:0007669"/>
    <property type="project" value="UniProtKB-SubCell"/>
</dbReference>
<sequence>MKMMFTLMSECAVDFTNFLSTSIPVDKRDMNTKDAFAKYTNDVIATCAFGIKINSMKDPTNKFLTYGKEATSIFETRPLKFFFLRTFPTLGRILNVKILDSHVSGFFKDIIKTTIATRDAENITRPDMMQLMMDIRGKEGRRELDIDDMIAQAFIFFFGGFDTSSTAMSFAAHELAVNTDVQIKLRQEIDQVLEESNGEVTYETINRLEYLDLVINEVLRLYPPVAVLERICETAYELPPALPGEKPFTMKKGMNFWVPVLAIHHDAKYYSDPEKFRPERFLENKTYHNSSYYMPFGLGPRMCIANRFAMLEIKILLFHLLARCELKLCAKTVLPIKFSKKGLGIIPEGGFWLNVQRRSDMHPVLESTIPNDVANS</sequence>
<dbReference type="CDD" id="cd11056">
    <property type="entry name" value="CYP6-like"/>
    <property type="match status" value="1"/>
</dbReference>
<dbReference type="PANTHER" id="PTHR24292">
    <property type="entry name" value="CYTOCHROME P450"/>
    <property type="match status" value="1"/>
</dbReference>
<keyword evidence="6 13" id="KW-0479">Metal-binding</keyword>
<dbReference type="InterPro" id="IPR017972">
    <property type="entry name" value="Cyt_P450_CS"/>
</dbReference>
<keyword evidence="16" id="KW-1185">Reference proteome</keyword>
<evidence type="ECO:0000256" key="13">
    <source>
        <dbReference type="PIRSR" id="PIRSR602401-1"/>
    </source>
</evidence>
<dbReference type="OrthoDB" id="7542549at2759"/>
<keyword evidence="12" id="KW-0472">Membrane</keyword>
<evidence type="ECO:0000256" key="1">
    <source>
        <dbReference type="ARBA" id="ARBA00001971"/>
    </source>
</evidence>
<reference evidence="15 16" key="1">
    <citation type="submission" date="2015-04" db="EMBL/GenBank/DDBJ databases">
        <title>Lasius niger genome sequencing.</title>
        <authorList>
            <person name="Konorov E.A."/>
            <person name="Nikitin M.A."/>
            <person name="Kirill M.V."/>
            <person name="Chang P."/>
        </authorList>
    </citation>
    <scope>NUCLEOTIDE SEQUENCE [LARGE SCALE GENOMIC DNA]</scope>
    <source>
        <tissue evidence="15">Whole</tissue>
    </source>
</reference>
<dbReference type="InterPro" id="IPR050476">
    <property type="entry name" value="Insect_CytP450_Detox"/>
</dbReference>
<comment type="subcellular location">
    <subcellularLocation>
        <location evidence="3">Endoplasmic reticulum membrane</location>
        <topology evidence="3">Peripheral membrane protein</topology>
    </subcellularLocation>
    <subcellularLocation>
        <location evidence="2">Microsome membrane</location>
        <topology evidence="2">Peripheral membrane protein</topology>
    </subcellularLocation>
</comment>
<dbReference type="PANTHER" id="PTHR24292:SF54">
    <property type="entry name" value="CYP9F3-RELATED"/>
    <property type="match status" value="1"/>
</dbReference>
<dbReference type="InterPro" id="IPR036396">
    <property type="entry name" value="Cyt_P450_sf"/>
</dbReference>